<feature type="compositionally biased region" description="Acidic residues" evidence="1">
    <location>
        <begin position="104"/>
        <end position="123"/>
    </location>
</feature>
<feature type="region of interest" description="Disordered" evidence="1">
    <location>
        <begin position="168"/>
        <end position="210"/>
    </location>
</feature>
<dbReference type="STRING" id="150374.A0A0M9VX45"/>
<dbReference type="EMBL" id="LGSR01000002">
    <property type="protein sequence ID" value="KOS22765.1"/>
    <property type="molecule type" value="Genomic_DNA"/>
</dbReference>
<sequence length="264" mass="26868">MSISNAPTPPLLLTKRLSAFLHTHQCPQLPTLLLITPHGKLLAHAASLSVALLRIHATVAASLFTIHTSSSVAIPSALPGSRTPERPSSPADRDRHYHSSSSHDDDDDDDSIDDDDDDDDGDEENARRARAAGCAVQPGTITVQLTGGTVVIRRLACGLLFVCVGPPANAEPGLDSTTNTTTTSGGGDAHHYASHHAHSVGGSSPSEADSLISAGAAGAGAGGADGAGGGPVAAMRRRAAELARKLDEKLGTLKVPGDGGVEIV</sequence>
<evidence type="ECO:0000313" key="2">
    <source>
        <dbReference type="EMBL" id="KOS22765.1"/>
    </source>
</evidence>
<name>A0A0M9VX45_ESCWE</name>
<feature type="region of interest" description="Disordered" evidence="1">
    <location>
        <begin position="74"/>
        <end position="133"/>
    </location>
</feature>
<evidence type="ECO:0000313" key="3">
    <source>
        <dbReference type="Proteomes" id="UP000053831"/>
    </source>
</evidence>
<dbReference type="Proteomes" id="UP000053831">
    <property type="component" value="Unassembled WGS sequence"/>
</dbReference>
<keyword evidence="3" id="KW-1185">Reference proteome</keyword>
<protein>
    <submittedName>
        <fullName evidence="2">Uncharacterized protein</fullName>
    </submittedName>
</protein>
<accession>A0A0M9VX45</accession>
<evidence type="ECO:0000256" key="1">
    <source>
        <dbReference type="SAM" id="MobiDB-lite"/>
    </source>
</evidence>
<dbReference type="OrthoDB" id="271745at2759"/>
<proteinExistence type="predicted"/>
<reference evidence="2 3" key="1">
    <citation type="submission" date="2015-07" db="EMBL/GenBank/DDBJ databases">
        <title>The genome of the fungus Escovopsis weberi, a specialized disease agent of ant agriculture.</title>
        <authorList>
            <person name="de Man T.J."/>
            <person name="Stajich J.E."/>
            <person name="Kubicek C.P."/>
            <person name="Chenthamara K."/>
            <person name="Atanasova L."/>
            <person name="Druzhinina I.S."/>
            <person name="Birnbaum S."/>
            <person name="Barribeau S.M."/>
            <person name="Teiling C."/>
            <person name="Suen G."/>
            <person name="Currie C."/>
            <person name="Gerardo N.M."/>
        </authorList>
    </citation>
    <scope>NUCLEOTIDE SEQUENCE [LARGE SCALE GENOMIC DNA]</scope>
</reference>
<organism evidence="2 3">
    <name type="scientific">Escovopsis weberi</name>
    <dbReference type="NCBI Taxonomy" id="150374"/>
    <lineage>
        <taxon>Eukaryota</taxon>
        <taxon>Fungi</taxon>
        <taxon>Dikarya</taxon>
        <taxon>Ascomycota</taxon>
        <taxon>Pezizomycotina</taxon>
        <taxon>Sordariomycetes</taxon>
        <taxon>Hypocreomycetidae</taxon>
        <taxon>Hypocreales</taxon>
        <taxon>Hypocreaceae</taxon>
        <taxon>Escovopsis</taxon>
    </lineage>
</organism>
<comment type="caution">
    <text evidence="2">The sequence shown here is derived from an EMBL/GenBank/DDBJ whole genome shotgun (WGS) entry which is preliminary data.</text>
</comment>
<feature type="compositionally biased region" description="Basic and acidic residues" evidence="1">
    <location>
        <begin position="91"/>
        <end position="103"/>
    </location>
</feature>
<gene>
    <name evidence="2" type="ORF">ESCO_003858</name>
</gene>
<dbReference type="AlphaFoldDB" id="A0A0M9VX45"/>